<dbReference type="RefSeq" id="WP_217652926.1">
    <property type="nucleotide sequence ID" value="NZ_FQUU01000003.1"/>
</dbReference>
<dbReference type="AlphaFoldDB" id="A0A1M4VNA3"/>
<dbReference type="PANTHER" id="PTHR38011">
    <property type="entry name" value="DIHYDROFOLATE REDUCTASE FAMILY PROTEIN (AFU_ORTHOLOGUE AFUA_8G06820)"/>
    <property type="match status" value="1"/>
</dbReference>
<keyword evidence="3" id="KW-1185">Reference proteome</keyword>
<dbReference type="PANTHER" id="PTHR38011:SF11">
    <property type="entry name" value="2,5-DIAMINO-6-RIBOSYLAMINO-4(3H)-PYRIMIDINONE 5'-PHOSPHATE REDUCTASE"/>
    <property type="match status" value="1"/>
</dbReference>
<dbReference type="Gene3D" id="3.40.430.10">
    <property type="entry name" value="Dihydrofolate Reductase, subunit A"/>
    <property type="match status" value="1"/>
</dbReference>
<protein>
    <submittedName>
        <fullName evidence="2">Dihydrofolate reductase</fullName>
    </submittedName>
</protein>
<sequence>MRKIILGLAITLDGFIEGPNGEFDWCFTDQDYGMSEFFTHVDSLFIGRKTYELMQAMGENASPGFPKMKEYIFSNSLKEVKPGAILVNSDAAEAARKIRQEPGKDIWLFGGASLTAYFLEHGLIDHLWLSAPHPIGHWKAIVSRKRAPHPTTTYRS</sequence>
<dbReference type="GO" id="GO:0008703">
    <property type="term" value="F:5-amino-6-(5-phosphoribosylamino)uracil reductase activity"/>
    <property type="evidence" value="ECO:0007669"/>
    <property type="project" value="InterPro"/>
</dbReference>
<dbReference type="InterPro" id="IPR024072">
    <property type="entry name" value="DHFR-like_dom_sf"/>
</dbReference>
<dbReference type="InterPro" id="IPR050765">
    <property type="entry name" value="Riboflavin_Biosynth_HTPR"/>
</dbReference>
<dbReference type="STRING" id="1121884.SAMN02745131_00913"/>
<dbReference type="Proteomes" id="UP000184048">
    <property type="component" value="Unassembled WGS sequence"/>
</dbReference>
<dbReference type="EMBL" id="FQUU01000003">
    <property type="protein sequence ID" value="SHE70302.1"/>
    <property type="molecule type" value="Genomic_DNA"/>
</dbReference>
<gene>
    <name evidence="2" type="ORF">SAMN02745131_00913</name>
</gene>
<feature type="domain" description="Bacterial bifunctional deaminase-reductase C-terminal" evidence="1">
    <location>
        <begin position="2"/>
        <end position="133"/>
    </location>
</feature>
<name>A0A1M4VNA3_9BACT</name>
<organism evidence="2 3">
    <name type="scientific">Flavisolibacter ginsengisoli DSM 18119</name>
    <dbReference type="NCBI Taxonomy" id="1121884"/>
    <lineage>
        <taxon>Bacteria</taxon>
        <taxon>Pseudomonadati</taxon>
        <taxon>Bacteroidota</taxon>
        <taxon>Chitinophagia</taxon>
        <taxon>Chitinophagales</taxon>
        <taxon>Chitinophagaceae</taxon>
        <taxon>Flavisolibacter</taxon>
    </lineage>
</organism>
<evidence type="ECO:0000259" key="1">
    <source>
        <dbReference type="Pfam" id="PF01872"/>
    </source>
</evidence>
<proteinExistence type="predicted"/>
<dbReference type="GO" id="GO:0009231">
    <property type="term" value="P:riboflavin biosynthetic process"/>
    <property type="evidence" value="ECO:0007669"/>
    <property type="project" value="InterPro"/>
</dbReference>
<dbReference type="Pfam" id="PF01872">
    <property type="entry name" value="RibD_C"/>
    <property type="match status" value="1"/>
</dbReference>
<reference evidence="2 3" key="1">
    <citation type="submission" date="2016-11" db="EMBL/GenBank/DDBJ databases">
        <authorList>
            <person name="Jaros S."/>
            <person name="Januszkiewicz K."/>
            <person name="Wedrychowicz H."/>
        </authorList>
    </citation>
    <scope>NUCLEOTIDE SEQUENCE [LARGE SCALE GENOMIC DNA]</scope>
    <source>
        <strain evidence="2 3">DSM 18119</strain>
    </source>
</reference>
<dbReference type="SUPFAM" id="SSF53597">
    <property type="entry name" value="Dihydrofolate reductase-like"/>
    <property type="match status" value="1"/>
</dbReference>
<evidence type="ECO:0000313" key="3">
    <source>
        <dbReference type="Proteomes" id="UP000184048"/>
    </source>
</evidence>
<accession>A0A1M4VNA3</accession>
<evidence type="ECO:0000313" key="2">
    <source>
        <dbReference type="EMBL" id="SHE70302.1"/>
    </source>
</evidence>
<dbReference type="InterPro" id="IPR002734">
    <property type="entry name" value="RibDG_C"/>
</dbReference>